<feature type="domain" description="N-acetyltransferase" evidence="1">
    <location>
        <begin position="8"/>
        <end position="171"/>
    </location>
</feature>
<dbReference type="AlphaFoldDB" id="A0A7X4LKF6"/>
<dbReference type="Proteomes" id="UP000462621">
    <property type="component" value="Unassembled WGS sequence"/>
</dbReference>
<comment type="caution">
    <text evidence="2">The sequence shown here is derived from an EMBL/GenBank/DDBJ whole genome shotgun (WGS) entry which is preliminary data.</text>
</comment>
<dbReference type="PANTHER" id="PTHR43792:SF1">
    <property type="entry name" value="N-ACETYLTRANSFERASE DOMAIN-CONTAINING PROTEIN"/>
    <property type="match status" value="1"/>
</dbReference>
<dbReference type="InterPro" id="IPR000182">
    <property type="entry name" value="GNAT_dom"/>
</dbReference>
<name>A0A7X4LKF6_9VIBR</name>
<proteinExistence type="predicted"/>
<dbReference type="InterPro" id="IPR051531">
    <property type="entry name" value="N-acetyltransferase"/>
</dbReference>
<evidence type="ECO:0000259" key="1">
    <source>
        <dbReference type="PROSITE" id="PS51186"/>
    </source>
</evidence>
<protein>
    <submittedName>
        <fullName evidence="2">GNAT family N-acetyltransferase</fullName>
    </submittedName>
</protein>
<dbReference type="Gene3D" id="3.40.630.30">
    <property type="match status" value="1"/>
</dbReference>
<organism evidence="2 3">
    <name type="scientific">Vibrio eleionomae</name>
    <dbReference type="NCBI Taxonomy" id="2653505"/>
    <lineage>
        <taxon>Bacteria</taxon>
        <taxon>Pseudomonadati</taxon>
        <taxon>Pseudomonadota</taxon>
        <taxon>Gammaproteobacteria</taxon>
        <taxon>Vibrionales</taxon>
        <taxon>Vibrionaceae</taxon>
        <taxon>Vibrio</taxon>
    </lineage>
</organism>
<dbReference type="GO" id="GO:0016747">
    <property type="term" value="F:acyltransferase activity, transferring groups other than amino-acyl groups"/>
    <property type="evidence" value="ECO:0007669"/>
    <property type="project" value="InterPro"/>
</dbReference>
<dbReference type="InterPro" id="IPR016181">
    <property type="entry name" value="Acyl_CoA_acyltransferase"/>
</dbReference>
<dbReference type="PANTHER" id="PTHR43792">
    <property type="entry name" value="GNAT FAMILY, PUTATIVE (AFU_ORTHOLOGUE AFUA_3G00765)-RELATED-RELATED"/>
    <property type="match status" value="1"/>
</dbReference>
<dbReference type="PROSITE" id="PS51186">
    <property type="entry name" value="GNAT"/>
    <property type="match status" value="1"/>
</dbReference>
<accession>A0A7X4LKF6</accession>
<keyword evidence="2" id="KW-0808">Transferase</keyword>
<dbReference type="SUPFAM" id="SSF55729">
    <property type="entry name" value="Acyl-CoA N-acyltransferases (Nat)"/>
    <property type="match status" value="1"/>
</dbReference>
<gene>
    <name evidence="2" type="ORF">F9817_10525</name>
</gene>
<sequence length="171" mass="19817">MRITTPRLTMRSILEEDRTLFFDLHSDHRVIERCFDPMDEQAIEEKFAGRVLPWELTSGDWLSLVIIENETGNKVGITGFKYENNIAELGYLLLPKFYGHGYCSETLTELLNWAYETHKISDFKAVVTEGNVASESVLKKCNFILDEIIPQNYQIGGCYFDDHVYIKKHTL</sequence>
<reference evidence="2 3" key="1">
    <citation type="submission" date="2019-10" db="EMBL/GenBank/DDBJ databases">
        <title>Vibrio sp. nov. isolated from a shrimp pond.</title>
        <authorList>
            <person name="Gomez-Gil B."/>
            <person name="Enciso-Ibarra J."/>
            <person name="Enciso-Ibarra K."/>
            <person name="Bolan-Mejia C."/>
        </authorList>
    </citation>
    <scope>NUCLEOTIDE SEQUENCE [LARGE SCALE GENOMIC DNA]</scope>
    <source>
        <strain evidence="2 3">CAIM 722</strain>
    </source>
</reference>
<keyword evidence="3" id="KW-1185">Reference proteome</keyword>
<dbReference type="EMBL" id="WEKT01000015">
    <property type="protein sequence ID" value="MZI93633.1"/>
    <property type="molecule type" value="Genomic_DNA"/>
</dbReference>
<evidence type="ECO:0000313" key="3">
    <source>
        <dbReference type="Proteomes" id="UP000462621"/>
    </source>
</evidence>
<dbReference type="Pfam" id="PF13302">
    <property type="entry name" value="Acetyltransf_3"/>
    <property type="match status" value="1"/>
</dbReference>
<evidence type="ECO:0000313" key="2">
    <source>
        <dbReference type="EMBL" id="MZI93633.1"/>
    </source>
</evidence>